<feature type="compositionally biased region" description="Basic and acidic residues" evidence="8">
    <location>
        <begin position="199"/>
        <end position="217"/>
    </location>
</feature>
<evidence type="ECO:0000256" key="8">
    <source>
        <dbReference type="SAM" id="MobiDB-lite"/>
    </source>
</evidence>
<evidence type="ECO:0000313" key="9">
    <source>
        <dbReference type="EMBL" id="ANB11564.1"/>
    </source>
</evidence>
<dbReference type="GO" id="GO:0003697">
    <property type="term" value="F:single-stranded DNA binding"/>
    <property type="evidence" value="ECO:0007669"/>
    <property type="project" value="InterPro"/>
</dbReference>
<dbReference type="Pfam" id="PF02586">
    <property type="entry name" value="SRAP"/>
    <property type="match status" value="1"/>
</dbReference>
<gene>
    <name evidence="9" type="ORF">AWJ20_4384</name>
</gene>
<evidence type="ECO:0000256" key="3">
    <source>
        <dbReference type="ARBA" id="ARBA00022763"/>
    </source>
</evidence>
<comment type="similarity">
    <text evidence="1">Belongs to the SOS response-associated peptidase family.</text>
</comment>
<keyword evidence="7" id="KW-0456">Lyase</keyword>
<dbReference type="GeneID" id="30036510"/>
<proteinExistence type="inferred from homology"/>
<organism evidence="9 10">
    <name type="scientific">Sugiyamaella lignohabitans</name>
    <dbReference type="NCBI Taxonomy" id="796027"/>
    <lineage>
        <taxon>Eukaryota</taxon>
        <taxon>Fungi</taxon>
        <taxon>Dikarya</taxon>
        <taxon>Ascomycota</taxon>
        <taxon>Saccharomycotina</taxon>
        <taxon>Dipodascomycetes</taxon>
        <taxon>Dipodascales</taxon>
        <taxon>Trichomonascaceae</taxon>
        <taxon>Sugiyamaella</taxon>
    </lineage>
</organism>
<dbReference type="RefSeq" id="XP_018734041.1">
    <property type="nucleotide sequence ID" value="XM_018881448.1"/>
</dbReference>
<dbReference type="GO" id="GO:0016829">
    <property type="term" value="F:lyase activity"/>
    <property type="evidence" value="ECO:0007669"/>
    <property type="project" value="UniProtKB-KW"/>
</dbReference>
<accession>A0A167CDX8</accession>
<feature type="region of interest" description="Disordered" evidence="8">
    <location>
        <begin position="164"/>
        <end position="351"/>
    </location>
</feature>
<keyword evidence="6" id="KW-0238">DNA-binding</keyword>
<keyword evidence="3" id="KW-0227">DNA damage</keyword>
<keyword evidence="5" id="KW-0190">Covalent protein-DNA linkage</keyword>
<dbReference type="KEGG" id="slb:AWJ20_4384"/>
<dbReference type="GO" id="GO:0006508">
    <property type="term" value="P:proteolysis"/>
    <property type="evidence" value="ECO:0007669"/>
    <property type="project" value="UniProtKB-KW"/>
</dbReference>
<dbReference type="SUPFAM" id="SSF143081">
    <property type="entry name" value="BB1717-like"/>
    <property type="match status" value="1"/>
</dbReference>
<evidence type="ECO:0000256" key="2">
    <source>
        <dbReference type="ARBA" id="ARBA00022670"/>
    </source>
</evidence>
<evidence type="ECO:0000256" key="4">
    <source>
        <dbReference type="ARBA" id="ARBA00022801"/>
    </source>
</evidence>
<dbReference type="Gene3D" id="3.90.1680.10">
    <property type="entry name" value="SOS response associated peptidase-like"/>
    <property type="match status" value="1"/>
</dbReference>
<dbReference type="PANTHER" id="PTHR13604:SF0">
    <property type="entry name" value="ABASIC SITE PROCESSING PROTEIN HMCES"/>
    <property type="match status" value="1"/>
</dbReference>
<dbReference type="AlphaFoldDB" id="A0A167CDX8"/>
<sequence>MKWGLVPSYFKDVAQGGKMFNCRAESLSEGRAVWSGPKKHNRCLVFMEGYYEWQKEGSKNSYPHYVKRKDGKLMCMAGLWDHNTQGGEDLYSFTIITTAAHKDIAWLHERMPVIVDPEDKLLDEWLDPHLIWKQNTRDFQNMIKPIPSSELEIYEVSTEVNKIGRDSPKMNQPIKVSNKPGPANAFFQRKKGASSPVKGGDKSVKREDSTPTKKSESETASDDDKEGFKNYKEEPEKDDADADVKAESEHAKRSDEKATKKAKSQSELDPEPDKEPREGSKDVNGEDKNGQQEETKENGHHSKKEESARPEKHDTEKNETSPSSKKQKLHDGAASKVPSEAPSRHTRSHDK</sequence>
<dbReference type="InterPro" id="IPR003738">
    <property type="entry name" value="SRAP"/>
</dbReference>
<feature type="compositionally biased region" description="Basic and acidic residues" evidence="8">
    <location>
        <begin position="226"/>
        <end position="235"/>
    </location>
</feature>
<protein>
    <submittedName>
        <fullName evidence="9">Uncharacterized protein</fullName>
    </submittedName>
</protein>
<keyword evidence="2" id="KW-0645">Protease</keyword>
<keyword evidence="10" id="KW-1185">Reference proteome</keyword>
<name>A0A167CDX8_9ASCO</name>
<dbReference type="GO" id="GO:0106300">
    <property type="term" value="P:protein-DNA covalent cross-linking repair"/>
    <property type="evidence" value="ECO:0007669"/>
    <property type="project" value="InterPro"/>
</dbReference>
<dbReference type="OrthoDB" id="2111841at2759"/>
<feature type="compositionally biased region" description="Basic and acidic residues" evidence="8">
    <location>
        <begin position="242"/>
        <end position="259"/>
    </location>
</feature>
<dbReference type="InterPro" id="IPR036590">
    <property type="entry name" value="SRAP-like"/>
</dbReference>
<evidence type="ECO:0000256" key="7">
    <source>
        <dbReference type="ARBA" id="ARBA00023239"/>
    </source>
</evidence>
<dbReference type="GO" id="GO:0008233">
    <property type="term" value="F:peptidase activity"/>
    <property type="evidence" value="ECO:0007669"/>
    <property type="project" value="UniProtKB-KW"/>
</dbReference>
<dbReference type="Proteomes" id="UP000189580">
    <property type="component" value="Chromosome c"/>
</dbReference>
<dbReference type="PANTHER" id="PTHR13604">
    <property type="entry name" value="DC12-RELATED"/>
    <property type="match status" value="1"/>
</dbReference>
<feature type="compositionally biased region" description="Basic and acidic residues" evidence="8">
    <location>
        <begin position="271"/>
        <end position="319"/>
    </location>
</feature>
<evidence type="ECO:0000313" key="10">
    <source>
        <dbReference type="Proteomes" id="UP000189580"/>
    </source>
</evidence>
<evidence type="ECO:0000256" key="1">
    <source>
        <dbReference type="ARBA" id="ARBA00008136"/>
    </source>
</evidence>
<evidence type="ECO:0000256" key="5">
    <source>
        <dbReference type="ARBA" id="ARBA00023124"/>
    </source>
</evidence>
<keyword evidence="4" id="KW-0378">Hydrolase</keyword>
<reference evidence="9 10" key="1">
    <citation type="submission" date="2016-02" db="EMBL/GenBank/DDBJ databases">
        <title>Complete genome sequence and transcriptome regulation of the pentose utilising yeast Sugiyamaella lignohabitans.</title>
        <authorList>
            <person name="Bellasio M."/>
            <person name="Peymann A."/>
            <person name="Valli M."/>
            <person name="Sipitzky M."/>
            <person name="Graf A."/>
            <person name="Sauer M."/>
            <person name="Marx H."/>
            <person name="Mattanovich D."/>
        </authorList>
    </citation>
    <scope>NUCLEOTIDE SEQUENCE [LARGE SCALE GENOMIC DNA]</scope>
    <source>
        <strain evidence="9 10">CBS 10342</strain>
    </source>
</reference>
<dbReference type="EMBL" id="CP014500">
    <property type="protein sequence ID" value="ANB11564.1"/>
    <property type="molecule type" value="Genomic_DNA"/>
</dbReference>
<evidence type="ECO:0000256" key="6">
    <source>
        <dbReference type="ARBA" id="ARBA00023125"/>
    </source>
</evidence>